<dbReference type="Proteomes" id="UP000037267">
    <property type="component" value="Unassembled WGS sequence"/>
</dbReference>
<dbReference type="AlphaFoldDB" id="A0A0L0W6B3"/>
<protein>
    <recommendedName>
        <fullName evidence="1">Nucleotide modification associated domain-containing protein</fullName>
    </recommendedName>
</protein>
<keyword evidence="3" id="KW-1185">Reference proteome</keyword>
<comment type="caution">
    <text evidence="2">The sequence shown here is derived from an EMBL/GenBank/DDBJ whole genome shotgun (WGS) entry which is preliminary data.</text>
</comment>
<dbReference type="EMBL" id="LGSS01000028">
    <property type="protein sequence ID" value="KNF07059.1"/>
    <property type="molecule type" value="Genomic_DNA"/>
</dbReference>
<dbReference type="OrthoDB" id="9772090at2"/>
<sequence length="278" mass="31941">MKVILSRKGFDSSSGGYPSPILPDGTLVSLPIPENNTDVYYKDLMIDDRLSYLDLIGQLGIKPFDLSYTTHLDPDLSQCTMKRTDNWKAIFGQYGSSAKHLDSENVDVGSIFLFFGWFRKTIKTNEGYKYDPKDKKGKHVIFGYLEVGEKFSIDKIKSYPDSYLNHPHFKNRNRKNNTAYIANHKLSFNNTVSGAGIFDFNEKLLLSYDSNKKSIWKLPTFFHPSYGTRMTYHENIKRWNLEDNFCTLNSVSRGQEFVIDGNDHVVGWAKNLILENAK</sequence>
<dbReference type="STRING" id="1503.CLPU_28c00110"/>
<feature type="domain" description="Nucleotide modification associated" evidence="1">
    <location>
        <begin position="2"/>
        <end position="260"/>
    </location>
</feature>
<name>A0A0L0W6B3_GOTPU</name>
<dbReference type="RefSeq" id="WP_050378951.1">
    <property type="nucleotide sequence ID" value="NZ_LGSS01000028.1"/>
</dbReference>
<evidence type="ECO:0000313" key="2">
    <source>
        <dbReference type="EMBL" id="KNF07059.1"/>
    </source>
</evidence>
<dbReference type="Pfam" id="PF18754">
    <property type="entry name" value="Nmad3"/>
    <property type="match status" value="1"/>
</dbReference>
<gene>
    <name evidence="2" type="ORF">CLPU_28c00110</name>
</gene>
<organism evidence="2 3">
    <name type="scientific">Gottschalkia purinilytica</name>
    <name type="common">Clostridium purinilyticum</name>
    <dbReference type="NCBI Taxonomy" id="1503"/>
    <lineage>
        <taxon>Bacteria</taxon>
        <taxon>Bacillati</taxon>
        <taxon>Bacillota</taxon>
        <taxon>Tissierellia</taxon>
        <taxon>Tissierellales</taxon>
        <taxon>Gottschalkiaceae</taxon>
        <taxon>Gottschalkia</taxon>
    </lineage>
</organism>
<proteinExistence type="predicted"/>
<evidence type="ECO:0000313" key="3">
    <source>
        <dbReference type="Proteomes" id="UP000037267"/>
    </source>
</evidence>
<accession>A0A0L0W6B3</accession>
<reference evidence="3" key="1">
    <citation type="submission" date="2015-07" db="EMBL/GenBank/DDBJ databases">
        <title>Draft genome sequence of the purine-degrading Gottschalkia purinilyticum DSM 1384 (formerly Clostridium purinilyticum).</title>
        <authorList>
            <person name="Poehlein A."/>
            <person name="Schiel-Bengelsdorf B."/>
            <person name="Bengelsdorf F.R."/>
            <person name="Daniel R."/>
            <person name="Duerre P."/>
        </authorList>
    </citation>
    <scope>NUCLEOTIDE SEQUENCE [LARGE SCALE GENOMIC DNA]</scope>
    <source>
        <strain evidence="3">DSM 1384</strain>
    </source>
</reference>
<dbReference type="InterPro" id="IPR041135">
    <property type="entry name" value="Nmad3"/>
</dbReference>
<dbReference type="PATRIC" id="fig|1503.3.peg.1481"/>
<evidence type="ECO:0000259" key="1">
    <source>
        <dbReference type="Pfam" id="PF18754"/>
    </source>
</evidence>